<comment type="caution">
    <text evidence="9">The sequence shown here is derived from an EMBL/GenBank/DDBJ whole genome shotgun (WGS) entry which is preliminary data.</text>
</comment>
<feature type="signal peptide" evidence="8">
    <location>
        <begin position="1"/>
        <end position="23"/>
    </location>
</feature>
<keyword evidence="7" id="KW-0998">Cell outer membrane</keyword>
<evidence type="ECO:0000256" key="2">
    <source>
        <dbReference type="ARBA" id="ARBA00008163"/>
    </source>
</evidence>
<keyword evidence="6" id="KW-0472">Membrane</keyword>
<dbReference type="InterPro" id="IPR005017">
    <property type="entry name" value="OMPP1/FadL/TodX"/>
</dbReference>
<dbReference type="EMBL" id="VRYY01000054">
    <property type="protein sequence ID" value="MBG3875944.1"/>
    <property type="molecule type" value="Genomic_DNA"/>
</dbReference>
<protein>
    <submittedName>
        <fullName evidence="9">Transporter</fullName>
    </submittedName>
</protein>
<dbReference type="Gene3D" id="2.40.160.60">
    <property type="entry name" value="Outer membrane protein transport protein (OMPP1/FadL/TodX)"/>
    <property type="match status" value="1"/>
</dbReference>
<accession>A0ABS0J0M4</accession>
<evidence type="ECO:0000256" key="5">
    <source>
        <dbReference type="ARBA" id="ARBA00022729"/>
    </source>
</evidence>
<sequence>MRKPLFLLCLVLAALLLPLHAHASGYAVYEWSARGTALGGAMVARDADPSSVAYNPANITDLPGAQVQVGATAIKPTATMDFKSPSQTDRDFSDAIWGLPTAYYTQQLNDHYWFGFGIFSRVGLGTEYAGGDSWAGRYNCSYAGIQSLTFNPNLAMKFSDQFSMAVGVEATYLRFMYDSTVPLADVKQEIDADGWAYGLNAGARYKPYDWLAFGLAWRSQIDLKVNGDVDFTRMSSSSPPTIGQGGISGTEPLPESVTFGVMVKPIDRLSLEADVVWTRWSAYEALTMNYDPPLLGAYPTVSKEKDWKNTWRFQFGAEYALTDSVDLRAGYVYDQSPINDKYEDFAVPCSDRQIVTVGAGWKVDQNWVVDVFYGYLWMVDRHYEARPVNYIYGEVDREDAHAHMAGLSVTYKF</sequence>
<keyword evidence="10" id="KW-1185">Reference proteome</keyword>
<keyword evidence="5 8" id="KW-0732">Signal</keyword>
<dbReference type="PANTHER" id="PTHR35093:SF8">
    <property type="entry name" value="OUTER MEMBRANE PROTEIN NMB0088-RELATED"/>
    <property type="match status" value="1"/>
</dbReference>
<evidence type="ECO:0000256" key="8">
    <source>
        <dbReference type="SAM" id="SignalP"/>
    </source>
</evidence>
<organism evidence="9 10">
    <name type="scientific">Nitratidesulfovibrio oxamicus</name>
    <dbReference type="NCBI Taxonomy" id="32016"/>
    <lineage>
        <taxon>Bacteria</taxon>
        <taxon>Pseudomonadati</taxon>
        <taxon>Thermodesulfobacteriota</taxon>
        <taxon>Desulfovibrionia</taxon>
        <taxon>Desulfovibrionales</taxon>
        <taxon>Desulfovibrionaceae</taxon>
        <taxon>Nitratidesulfovibrio</taxon>
    </lineage>
</organism>
<comment type="subcellular location">
    <subcellularLocation>
        <location evidence="1">Cell outer membrane</location>
        <topology evidence="1">Multi-pass membrane protein</topology>
    </subcellularLocation>
</comment>
<dbReference type="SUPFAM" id="SSF56935">
    <property type="entry name" value="Porins"/>
    <property type="match status" value="1"/>
</dbReference>
<dbReference type="RefSeq" id="WP_196608169.1">
    <property type="nucleotide sequence ID" value="NZ_VRYY01000054.1"/>
</dbReference>
<keyword evidence="4" id="KW-0812">Transmembrane</keyword>
<reference evidence="9 10" key="1">
    <citation type="submission" date="2019-08" db="EMBL/GenBank/DDBJ databases">
        <authorList>
            <person name="Luo N."/>
        </authorList>
    </citation>
    <scope>NUCLEOTIDE SEQUENCE [LARGE SCALE GENOMIC DNA]</scope>
    <source>
        <strain evidence="9 10">NCIMB 9442</strain>
    </source>
</reference>
<evidence type="ECO:0000313" key="10">
    <source>
        <dbReference type="Proteomes" id="UP001194469"/>
    </source>
</evidence>
<evidence type="ECO:0000256" key="6">
    <source>
        <dbReference type="ARBA" id="ARBA00023136"/>
    </source>
</evidence>
<name>A0ABS0J0M4_9BACT</name>
<feature type="chain" id="PRO_5046665504" evidence="8">
    <location>
        <begin position="24"/>
        <end position="413"/>
    </location>
</feature>
<evidence type="ECO:0000256" key="4">
    <source>
        <dbReference type="ARBA" id="ARBA00022692"/>
    </source>
</evidence>
<dbReference type="Proteomes" id="UP001194469">
    <property type="component" value="Unassembled WGS sequence"/>
</dbReference>
<comment type="similarity">
    <text evidence="2">Belongs to the OmpP1/FadL family.</text>
</comment>
<evidence type="ECO:0000256" key="3">
    <source>
        <dbReference type="ARBA" id="ARBA00022452"/>
    </source>
</evidence>
<gene>
    <name evidence="9" type="ORF">FVW20_02610</name>
</gene>
<evidence type="ECO:0000256" key="1">
    <source>
        <dbReference type="ARBA" id="ARBA00004571"/>
    </source>
</evidence>
<dbReference type="PANTHER" id="PTHR35093">
    <property type="entry name" value="OUTER MEMBRANE PROTEIN NMB0088-RELATED"/>
    <property type="match status" value="1"/>
</dbReference>
<keyword evidence="3" id="KW-1134">Transmembrane beta strand</keyword>
<evidence type="ECO:0000256" key="7">
    <source>
        <dbReference type="ARBA" id="ARBA00023237"/>
    </source>
</evidence>
<dbReference type="Pfam" id="PF03349">
    <property type="entry name" value="Toluene_X"/>
    <property type="match status" value="1"/>
</dbReference>
<proteinExistence type="inferred from homology"/>
<evidence type="ECO:0000313" key="9">
    <source>
        <dbReference type="EMBL" id="MBG3875944.1"/>
    </source>
</evidence>